<reference evidence="2" key="1">
    <citation type="submission" date="2023-04" db="EMBL/GenBank/DDBJ databases">
        <title>Ambrosiozyma monospora NBRC 1965.</title>
        <authorList>
            <person name="Ichikawa N."/>
            <person name="Sato H."/>
            <person name="Tonouchi N."/>
        </authorList>
    </citation>
    <scope>NUCLEOTIDE SEQUENCE</scope>
    <source>
        <strain evidence="2">NBRC 1965</strain>
    </source>
</reference>
<dbReference type="OrthoDB" id="6585699at2759"/>
<name>A0A9W7DCH4_AMBMO</name>
<dbReference type="AlphaFoldDB" id="A0A9W7DCH4"/>
<dbReference type="EMBL" id="BSXU01000019">
    <property type="protein sequence ID" value="GMG18869.1"/>
    <property type="molecule type" value="Genomic_DNA"/>
</dbReference>
<dbReference type="GO" id="GO:0007059">
    <property type="term" value="P:chromosome segregation"/>
    <property type="evidence" value="ECO:0007669"/>
    <property type="project" value="InterPro"/>
</dbReference>
<feature type="compositionally biased region" description="Polar residues" evidence="1">
    <location>
        <begin position="395"/>
        <end position="414"/>
    </location>
</feature>
<organism evidence="2 3">
    <name type="scientific">Ambrosiozyma monospora</name>
    <name type="common">Yeast</name>
    <name type="synonym">Endomycopsis monosporus</name>
    <dbReference type="NCBI Taxonomy" id="43982"/>
    <lineage>
        <taxon>Eukaryota</taxon>
        <taxon>Fungi</taxon>
        <taxon>Dikarya</taxon>
        <taxon>Ascomycota</taxon>
        <taxon>Saccharomycotina</taxon>
        <taxon>Pichiomycetes</taxon>
        <taxon>Pichiales</taxon>
        <taxon>Pichiaceae</taxon>
        <taxon>Ambrosiozyma</taxon>
    </lineage>
</organism>
<protein>
    <submittedName>
        <fullName evidence="2">Unnamed protein product</fullName>
    </submittedName>
</protein>
<keyword evidence="3" id="KW-1185">Reference proteome</keyword>
<dbReference type="Pfam" id="PF05238">
    <property type="entry name" value="CENP-N"/>
    <property type="match status" value="1"/>
</dbReference>
<feature type="region of interest" description="Disordered" evidence="1">
    <location>
        <begin position="395"/>
        <end position="428"/>
    </location>
</feature>
<evidence type="ECO:0000313" key="3">
    <source>
        <dbReference type="Proteomes" id="UP001165063"/>
    </source>
</evidence>
<evidence type="ECO:0000313" key="2">
    <source>
        <dbReference type="EMBL" id="GMG18869.1"/>
    </source>
</evidence>
<gene>
    <name evidence="2" type="ORF">Amon01_000003400</name>
</gene>
<dbReference type="InterPro" id="IPR007902">
    <property type="entry name" value="Chl4/mis15/CENP-N"/>
</dbReference>
<evidence type="ECO:0000256" key="1">
    <source>
        <dbReference type="SAM" id="MobiDB-lite"/>
    </source>
</evidence>
<sequence length="428" mass="49132">MPTLKNNTGILSNSYIPPLRKSLIAKELLKLSTESLFDVVQLWLSLDVTQPRITEYHIKQGLSRRDVIQNLKNFIQKIKKLKQPFQQKKKLIDRILVEYYSKGLNSLQLAQIDIQSMVEKPNSYTWVSSSAKIVTDVLTGRVAEADASNLGDFVFSLDSQNFLDNLIKNLSNLYLTHIYISRHPTMPLIIIRIQMYELCHLKKKQLKKDEPNLISRRPFYLIIPTSSSNLIHSVLDPTDVASKLILQSAEMTLSSNLHRVKLIQNEEFPIKSLDAMHILKGVSRFGDSLGSWAPYADGTVDINPLDEPTNHMIMKLGAKDDDDLDRHEIEEEKAMKRRKLVSNLRFKGTLKNEIKSDLLYETNKPNKKEKEKDFENEYQSIVPVQHFQNIIENPISKTNQRTRPAPPQTASTANPLKESLTLKRYRTG</sequence>
<dbReference type="GO" id="GO:0034080">
    <property type="term" value="P:CENP-A containing chromatin assembly"/>
    <property type="evidence" value="ECO:0007669"/>
    <property type="project" value="InterPro"/>
</dbReference>
<proteinExistence type="predicted"/>
<dbReference type="Proteomes" id="UP001165063">
    <property type="component" value="Unassembled WGS sequence"/>
</dbReference>
<comment type="caution">
    <text evidence="2">The sequence shown here is derived from an EMBL/GenBank/DDBJ whole genome shotgun (WGS) entry which is preliminary data.</text>
</comment>
<accession>A0A9W7DCH4</accession>